<sequence length="143" mass="16136">MSLEGTSDKPAGTDLPVGESYQIPVIRERLVVGTERVETGRVLVSKEIVAEQAQITADMISEEVLVERRQINQYVEQAPPAVRQEGDVTIISVMKEVLVVEKKLMLVEELHITKREHHDQETFTETIREEKVVITRNTSGTDI</sequence>
<protein>
    <recommendedName>
        <fullName evidence="1">DUF2382 domain-containing protein</fullName>
    </recommendedName>
</protein>
<dbReference type="RefSeq" id="WP_215232676.1">
    <property type="nucleotide sequence ID" value="NZ_CAJRAU010000002.1"/>
</dbReference>
<evidence type="ECO:0000313" key="2">
    <source>
        <dbReference type="EMBL" id="CAG5068530.1"/>
    </source>
</evidence>
<feature type="domain" description="DUF2382" evidence="1">
    <location>
        <begin position="24"/>
        <end position="134"/>
    </location>
</feature>
<dbReference type="PANTHER" id="PTHR38463">
    <property type="entry name" value="STRESS RESPONSE PROTEIN YSNF"/>
    <property type="match status" value="1"/>
</dbReference>
<proteinExistence type="predicted"/>
<name>A0ABN7R306_9BACT</name>
<evidence type="ECO:0000313" key="3">
    <source>
        <dbReference type="Proteomes" id="UP000679725"/>
    </source>
</evidence>
<dbReference type="PANTHER" id="PTHR38463:SF1">
    <property type="entry name" value="STRESS RESPONSE PROTEIN YSNF"/>
    <property type="match status" value="1"/>
</dbReference>
<comment type="caution">
    <text evidence="2">The sequence shown here is derived from an EMBL/GenBank/DDBJ whole genome shotgun (WGS) entry which is preliminary data.</text>
</comment>
<dbReference type="InterPro" id="IPR052967">
    <property type="entry name" value="Stress_Response_Assoc"/>
</dbReference>
<dbReference type="Pfam" id="PF09557">
    <property type="entry name" value="DUF2382"/>
    <property type="match status" value="1"/>
</dbReference>
<dbReference type="Proteomes" id="UP000679725">
    <property type="component" value="Unassembled WGS sequence"/>
</dbReference>
<gene>
    <name evidence="2" type="ORF">DYBT9623_01261</name>
</gene>
<reference evidence="2 3" key="1">
    <citation type="submission" date="2021-04" db="EMBL/GenBank/DDBJ databases">
        <authorList>
            <person name="Rodrigo-Torres L."/>
            <person name="Arahal R. D."/>
            <person name="Lucena T."/>
        </authorList>
    </citation>
    <scope>NUCLEOTIDE SEQUENCE [LARGE SCALE GENOMIC DNA]</scope>
    <source>
        <strain evidence="2 3">CECT 9623</strain>
    </source>
</reference>
<organism evidence="2 3">
    <name type="scientific">Dyadobacter linearis</name>
    <dbReference type="NCBI Taxonomy" id="2823330"/>
    <lineage>
        <taxon>Bacteria</taxon>
        <taxon>Pseudomonadati</taxon>
        <taxon>Bacteroidota</taxon>
        <taxon>Cytophagia</taxon>
        <taxon>Cytophagales</taxon>
        <taxon>Spirosomataceae</taxon>
        <taxon>Dyadobacter</taxon>
    </lineage>
</organism>
<evidence type="ECO:0000259" key="1">
    <source>
        <dbReference type="Pfam" id="PF09557"/>
    </source>
</evidence>
<accession>A0ABN7R306</accession>
<dbReference type="EMBL" id="CAJRAU010000002">
    <property type="protein sequence ID" value="CAG5068530.1"/>
    <property type="molecule type" value="Genomic_DNA"/>
</dbReference>
<dbReference type="InterPro" id="IPR019060">
    <property type="entry name" value="DUF2382"/>
</dbReference>
<keyword evidence="3" id="KW-1185">Reference proteome</keyword>